<dbReference type="Proteomes" id="UP000191135">
    <property type="component" value="Chromosome"/>
</dbReference>
<protein>
    <submittedName>
        <fullName evidence="1">Uncharacterized protein</fullName>
    </submittedName>
</protein>
<dbReference type="KEGG" id="mmed:Mame_03574"/>
<dbReference type="AlphaFoldDB" id="A0A1U9Z585"/>
<dbReference type="OrthoDB" id="8482290at2"/>
<sequence length="226" mass="26569">MTIRKRYEEAQKLIEIGQYEPALILLLVATSAASERLRKNNSNQKKKPGDDRKWFETYLTVNGFPKITSMDKNGNEITSTKSLYKDLRCEIAHEANSDNFKYDEGSYFIEHKDNKFKFGIELLYFLSKTIRKDRLLRDEFRDILYEFDNIIGYYGAQPEKEFRTNFIQQNGLSEGRYEIILILLACFTPEKLNKMDTTQIKYYFLNKIIPDIHEVELNNGALTALK</sequence>
<dbReference type="RefSeq" id="WP_155122141.1">
    <property type="nucleotide sequence ID" value="NZ_AQWH01000025.1"/>
</dbReference>
<gene>
    <name evidence="1" type="ORF">Mame_03574</name>
</gene>
<dbReference type="STRING" id="1122214.Mame_03574"/>
<name>A0A1U9Z585_9HYPH</name>
<organism evidence="1 2">
    <name type="scientific">Martelella mediterranea DSM 17316</name>
    <dbReference type="NCBI Taxonomy" id="1122214"/>
    <lineage>
        <taxon>Bacteria</taxon>
        <taxon>Pseudomonadati</taxon>
        <taxon>Pseudomonadota</taxon>
        <taxon>Alphaproteobacteria</taxon>
        <taxon>Hyphomicrobiales</taxon>
        <taxon>Aurantimonadaceae</taxon>
        <taxon>Martelella</taxon>
    </lineage>
</organism>
<keyword evidence="2" id="KW-1185">Reference proteome</keyword>
<accession>A0A1U9Z585</accession>
<reference evidence="1 2" key="1">
    <citation type="submission" date="2017-03" db="EMBL/GenBank/DDBJ databases">
        <title>Foreign affairs: Plasmid Transfer between Roseobacters and Rhizobia.</title>
        <authorList>
            <person name="Bartling P."/>
            <person name="Bunk B."/>
            <person name="Overmann J."/>
            <person name="Brinkmann H."/>
            <person name="Petersen J."/>
        </authorList>
    </citation>
    <scope>NUCLEOTIDE SEQUENCE [LARGE SCALE GENOMIC DNA]</scope>
    <source>
        <strain evidence="1 2">MACL11</strain>
    </source>
</reference>
<proteinExistence type="predicted"/>
<dbReference type="EMBL" id="CP020330">
    <property type="protein sequence ID" value="AQZ52879.1"/>
    <property type="molecule type" value="Genomic_DNA"/>
</dbReference>
<evidence type="ECO:0000313" key="2">
    <source>
        <dbReference type="Proteomes" id="UP000191135"/>
    </source>
</evidence>
<evidence type="ECO:0000313" key="1">
    <source>
        <dbReference type="EMBL" id="AQZ52879.1"/>
    </source>
</evidence>